<gene>
    <name evidence="5" type="ORF">E1B28_012720</name>
</gene>
<dbReference type="GeneID" id="66081795"/>
<dbReference type="PANTHER" id="PTHR44329">
    <property type="entry name" value="SERINE/THREONINE-PROTEIN KINASE TNNI3K-RELATED"/>
    <property type="match status" value="1"/>
</dbReference>
<evidence type="ECO:0000256" key="2">
    <source>
        <dbReference type="ARBA" id="ARBA00022840"/>
    </source>
</evidence>
<feature type="compositionally biased region" description="Polar residues" evidence="3">
    <location>
        <begin position="47"/>
        <end position="59"/>
    </location>
</feature>
<dbReference type="InterPro" id="IPR051681">
    <property type="entry name" value="Ser/Thr_Kinases-Pseudokinases"/>
</dbReference>
<name>A0A9P7RSB7_9AGAR</name>
<dbReference type="GO" id="GO:0004674">
    <property type="term" value="F:protein serine/threonine kinase activity"/>
    <property type="evidence" value="ECO:0007669"/>
    <property type="project" value="TreeGrafter"/>
</dbReference>
<sequence length="675" mass="75989">MAVCEAICSHPISHPIFTYRTDNRELVGRTFMQVVCEKNVSLGRESSIQKRSVTTTGAGSSKRDLEGEGSFRPQNSNLILGNPNQLLVHLAGQGHAAEKVANSFCAEDAPSVMDMLQFHLDEESSHRDPYLRKTCIRCLLHLNKRHGTLPTSMRLSKVAKDGSHPVSGGGFADIWKGRLEDTQTAVCLKVLRVFTATYNEKKLLKQLSNEVLLWRQLKHPNILQFLGITEELFWPSYCIVSPSMANGDIVTYSLVHGSTLDEKIKMMSEISEGIRYLHEHHPPIVHSDIKGLNILVSDDGECCLADFGLVTLENESSEGQVHVSTSQAVIRGSVPWLAPELMNPDYIGVPSRTTRDIYALGCTIFELLTGNAPFVEKKMDILVMIEVLKGSRPGQPSDCPDWLWAVVESCWREELELRPTAAEVASQFVWMSRQREPSPVRLPCPSGDVSVPTEMSGDSEPYGPTGRSGTGDYVYTCSVPNTEHTETIPTSTRIFREDALEMQVIQTECSFVVKPAFDDQPGSPQLKKGCLTCRIRRKKRDYRRQGESSSSCRTCVRLRLPCYWPLTRPQWLWSPLRITRLKDSVKETLSRRRNGLFRGLPWRLFSKRLRHQGGYATVGTIGEVESFDSSSLGDNDPYPRDPQLQGAYEREDMWDDVSLQDAWKNFRARVFSLSM</sequence>
<evidence type="ECO:0000313" key="6">
    <source>
        <dbReference type="Proteomes" id="UP001049176"/>
    </source>
</evidence>
<keyword evidence="2" id="KW-0067">ATP-binding</keyword>
<evidence type="ECO:0000313" key="5">
    <source>
        <dbReference type="EMBL" id="KAG7088752.1"/>
    </source>
</evidence>
<dbReference type="InterPro" id="IPR000719">
    <property type="entry name" value="Prot_kinase_dom"/>
</dbReference>
<evidence type="ECO:0000259" key="4">
    <source>
        <dbReference type="PROSITE" id="PS50011"/>
    </source>
</evidence>
<keyword evidence="6" id="KW-1185">Reference proteome</keyword>
<evidence type="ECO:0000256" key="1">
    <source>
        <dbReference type="ARBA" id="ARBA00022741"/>
    </source>
</evidence>
<dbReference type="SMART" id="SM00220">
    <property type="entry name" value="S_TKc"/>
    <property type="match status" value="1"/>
</dbReference>
<protein>
    <recommendedName>
        <fullName evidence="4">Protein kinase domain-containing protein</fullName>
    </recommendedName>
</protein>
<evidence type="ECO:0000256" key="3">
    <source>
        <dbReference type="SAM" id="MobiDB-lite"/>
    </source>
</evidence>
<dbReference type="GO" id="GO:0008270">
    <property type="term" value="F:zinc ion binding"/>
    <property type="evidence" value="ECO:0007669"/>
    <property type="project" value="InterPro"/>
</dbReference>
<dbReference type="EMBL" id="CM032188">
    <property type="protein sequence ID" value="KAG7088752.1"/>
    <property type="molecule type" value="Genomic_DNA"/>
</dbReference>
<dbReference type="InterPro" id="IPR008271">
    <property type="entry name" value="Ser/Thr_kinase_AS"/>
</dbReference>
<dbReference type="PANTHER" id="PTHR44329:SF298">
    <property type="entry name" value="MIXED LINEAGE KINASE DOMAIN-LIKE PROTEIN"/>
    <property type="match status" value="1"/>
</dbReference>
<dbReference type="OrthoDB" id="346907at2759"/>
<dbReference type="InterPro" id="IPR001245">
    <property type="entry name" value="Ser-Thr/Tyr_kinase_cat_dom"/>
</dbReference>
<keyword evidence="1" id="KW-0547">Nucleotide-binding</keyword>
<feature type="domain" description="Protein kinase" evidence="4">
    <location>
        <begin position="160"/>
        <end position="431"/>
    </location>
</feature>
<feature type="region of interest" description="Disordered" evidence="3">
    <location>
        <begin position="47"/>
        <end position="76"/>
    </location>
</feature>
<dbReference type="Gene3D" id="1.10.510.10">
    <property type="entry name" value="Transferase(Phosphotransferase) domain 1"/>
    <property type="match status" value="1"/>
</dbReference>
<dbReference type="PROSITE" id="PS50011">
    <property type="entry name" value="PROTEIN_KINASE_DOM"/>
    <property type="match status" value="1"/>
</dbReference>
<organism evidence="5 6">
    <name type="scientific">Marasmius oreades</name>
    <name type="common">fairy-ring Marasmius</name>
    <dbReference type="NCBI Taxonomy" id="181124"/>
    <lineage>
        <taxon>Eukaryota</taxon>
        <taxon>Fungi</taxon>
        <taxon>Dikarya</taxon>
        <taxon>Basidiomycota</taxon>
        <taxon>Agaricomycotina</taxon>
        <taxon>Agaricomycetes</taxon>
        <taxon>Agaricomycetidae</taxon>
        <taxon>Agaricales</taxon>
        <taxon>Marasmiineae</taxon>
        <taxon>Marasmiaceae</taxon>
        <taxon>Marasmius</taxon>
    </lineage>
</organism>
<dbReference type="AlphaFoldDB" id="A0A9P7RSB7"/>
<dbReference type="GO" id="GO:0000981">
    <property type="term" value="F:DNA-binding transcription factor activity, RNA polymerase II-specific"/>
    <property type="evidence" value="ECO:0007669"/>
    <property type="project" value="InterPro"/>
</dbReference>
<proteinExistence type="predicted"/>
<dbReference type="InterPro" id="IPR036864">
    <property type="entry name" value="Zn2-C6_fun-type_DNA-bd_sf"/>
</dbReference>
<dbReference type="Pfam" id="PF07714">
    <property type="entry name" value="PK_Tyr_Ser-Thr"/>
    <property type="match status" value="1"/>
</dbReference>
<dbReference type="GO" id="GO:0005524">
    <property type="term" value="F:ATP binding"/>
    <property type="evidence" value="ECO:0007669"/>
    <property type="project" value="UniProtKB-KW"/>
</dbReference>
<dbReference type="SUPFAM" id="SSF56112">
    <property type="entry name" value="Protein kinase-like (PK-like)"/>
    <property type="match status" value="1"/>
</dbReference>
<dbReference type="InterPro" id="IPR011009">
    <property type="entry name" value="Kinase-like_dom_sf"/>
</dbReference>
<comment type="caution">
    <text evidence="5">The sequence shown here is derived from an EMBL/GenBank/DDBJ whole genome shotgun (WGS) entry which is preliminary data.</text>
</comment>
<dbReference type="RefSeq" id="XP_043005223.1">
    <property type="nucleotide sequence ID" value="XM_043157855.1"/>
</dbReference>
<dbReference type="SUPFAM" id="SSF57701">
    <property type="entry name" value="Zn2/Cys6 DNA-binding domain"/>
    <property type="match status" value="1"/>
</dbReference>
<accession>A0A9P7RSB7</accession>
<reference evidence="5" key="1">
    <citation type="journal article" date="2021" name="Genome Biol. Evol.">
        <title>The assembled and annotated genome of the fairy-ring fungus Marasmius oreades.</title>
        <authorList>
            <person name="Hiltunen M."/>
            <person name="Ament-Velasquez S.L."/>
            <person name="Johannesson H."/>
        </authorList>
    </citation>
    <scope>NUCLEOTIDE SEQUENCE</scope>
    <source>
        <strain evidence="5">03SP1</strain>
    </source>
</reference>
<dbReference type="KEGG" id="more:E1B28_012720"/>
<dbReference type="PROSITE" id="PS00108">
    <property type="entry name" value="PROTEIN_KINASE_ST"/>
    <property type="match status" value="1"/>
</dbReference>
<dbReference type="Proteomes" id="UP001049176">
    <property type="component" value="Chromosome 8"/>
</dbReference>